<name>A0A4C1WG14_EUMVA</name>
<proteinExistence type="predicted"/>
<keyword evidence="3" id="KW-1185">Reference proteome</keyword>
<reference evidence="2 3" key="1">
    <citation type="journal article" date="2019" name="Commun. Biol.">
        <title>The bagworm genome reveals a unique fibroin gene that provides high tensile strength.</title>
        <authorList>
            <person name="Kono N."/>
            <person name="Nakamura H."/>
            <person name="Ohtoshi R."/>
            <person name="Tomita M."/>
            <person name="Numata K."/>
            <person name="Arakawa K."/>
        </authorList>
    </citation>
    <scope>NUCLEOTIDE SEQUENCE [LARGE SCALE GENOMIC DNA]</scope>
</reference>
<evidence type="ECO:0000313" key="3">
    <source>
        <dbReference type="Proteomes" id="UP000299102"/>
    </source>
</evidence>
<organism evidence="2 3">
    <name type="scientific">Eumeta variegata</name>
    <name type="common">Bagworm moth</name>
    <name type="synonym">Eumeta japonica</name>
    <dbReference type="NCBI Taxonomy" id="151549"/>
    <lineage>
        <taxon>Eukaryota</taxon>
        <taxon>Metazoa</taxon>
        <taxon>Ecdysozoa</taxon>
        <taxon>Arthropoda</taxon>
        <taxon>Hexapoda</taxon>
        <taxon>Insecta</taxon>
        <taxon>Pterygota</taxon>
        <taxon>Neoptera</taxon>
        <taxon>Endopterygota</taxon>
        <taxon>Lepidoptera</taxon>
        <taxon>Glossata</taxon>
        <taxon>Ditrysia</taxon>
        <taxon>Tineoidea</taxon>
        <taxon>Psychidae</taxon>
        <taxon>Oiketicinae</taxon>
        <taxon>Eumeta</taxon>
    </lineage>
</organism>
<evidence type="ECO:0000256" key="1">
    <source>
        <dbReference type="SAM" id="MobiDB-lite"/>
    </source>
</evidence>
<comment type="caution">
    <text evidence="2">The sequence shown here is derived from an EMBL/GenBank/DDBJ whole genome shotgun (WGS) entry which is preliminary data.</text>
</comment>
<dbReference type="AlphaFoldDB" id="A0A4C1WG14"/>
<sequence>MYFSVIHITRSLEYECRQLSYFIPLARILIDQQTGNAFGTEGITDTDHGPIDQRVEPGQIKLPHAPEGQTVGAVTASTTTVVIGPRPTPARSDLQSQSETKISREVVSWWGH</sequence>
<evidence type="ECO:0000313" key="2">
    <source>
        <dbReference type="EMBL" id="GBP50091.1"/>
    </source>
</evidence>
<accession>A0A4C1WG14</accession>
<protein>
    <submittedName>
        <fullName evidence="2">Uncharacterized protein</fullName>
    </submittedName>
</protein>
<dbReference type="Proteomes" id="UP000299102">
    <property type="component" value="Unassembled WGS sequence"/>
</dbReference>
<feature type="region of interest" description="Disordered" evidence="1">
    <location>
        <begin position="82"/>
        <end position="102"/>
    </location>
</feature>
<gene>
    <name evidence="2" type="ORF">EVAR_17352_1</name>
</gene>
<dbReference type="EMBL" id="BGZK01000558">
    <property type="protein sequence ID" value="GBP50091.1"/>
    <property type="molecule type" value="Genomic_DNA"/>
</dbReference>